<evidence type="ECO:0000313" key="9">
    <source>
        <dbReference type="Proteomes" id="UP001500459"/>
    </source>
</evidence>
<evidence type="ECO:0000256" key="4">
    <source>
        <dbReference type="ARBA" id="ARBA00022989"/>
    </source>
</evidence>
<feature type="domain" description="DUF3817" evidence="7">
    <location>
        <begin position="3"/>
        <end position="88"/>
    </location>
</feature>
<keyword evidence="2" id="KW-1003">Cell membrane</keyword>
<dbReference type="InterPro" id="IPR023845">
    <property type="entry name" value="DUF3817_TM"/>
</dbReference>
<evidence type="ECO:0000256" key="1">
    <source>
        <dbReference type="ARBA" id="ARBA00004651"/>
    </source>
</evidence>
<evidence type="ECO:0000259" key="7">
    <source>
        <dbReference type="Pfam" id="PF12823"/>
    </source>
</evidence>
<dbReference type="PANTHER" id="PTHR40077">
    <property type="entry name" value="MEMBRANE PROTEIN-RELATED"/>
    <property type="match status" value="1"/>
</dbReference>
<organism evidence="8 9">
    <name type="scientific">Aquimarina addita</name>
    <dbReference type="NCBI Taxonomy" id="870485"/>
    <lineage>
        <taxon>Bacteria</taxon>
        <taxon>Pseudomonadati</taxon>
        <taxon>Bacteroidota</taxon>
        <taxon>Flavobacteriia</taxon>
        <taxon>Flavobacteriales</taxon>
        <taxon>Flavobacteriaceae</taxon>
        <taxon>Aquimarina</taxon>
    </lineage>
</organism>
<keyword evidence="4 6" id="KW-1133">Transmembrane helix</keyword>
<reference evidence="9" key="1">
    <citation type="journal article" date="2019" name="Int. J. Syst. Evol. Microbiol.">
        <title>The Global Catalogue of Microorganisms (GCM) 10K type strain sequencing project: providing services to taxonomists for standard genome sequencing and annotation.</title>
        <authorList>
            <consortium name="The Broad Institute Genomics Platform"/>
            <consortium name="The Broad Institute Genome Sequencing Center for Infectious Disease"/>
            <person name="Wu L."/>
            <person name="Ma J."/>
        </authorList>
    </citation>
    <scope>NUCLEOTIDE SEQUENCE [LARGE SCALE GENOMIC DNA]</scope>
    <source>
        <strain evidence="9">JCM 17106</strain>
    </source>
</reference>
<dbReference type="NCBIfam" id="TIGR03954">
    <property type="entry name" value="integ_memb_HG"/>
    <property type="match status" value="1"/>
</dbReference>
<comment type="subcellular location">
    <subcellularLocation>
        <location evidence="1">Cell membrane</location>
        <topology evidence="1">Multi-pass membrane protein</topology>
    </subcellularLocation>
</comment>
<evidence type="ECO:0000313" key="8">
    <source>
        <dbReference type="EMBL" id="GAA3520640.1"/>
    </source>
</evidence>
<comment type="caution">
    <text evidence="8">The sequence shown here is derived from an EMBL/GenBank/DDBJ whole genome shotgun (WGS) entry which is preliminary data.</text>
</comment>
<dbReference type="Proteomes" id="UP001500459">
    <property type="component" value="Unassembled WGS sequence"/>
</dbReference>
<dbReference type="Pfam" id="PF12823">
    <property type="entry name" value="DUF3817"/>
    <property type="match status" value="1"/>
</dbReference>
<name>A0ABP6UVI4_9FLAO</name>
<keyword evidence="9" id="KW-1185">Reference proteome</keyword>
<gene>
    <name evidence="8" type="ORF">GCM10022393_38590</name>
</gene>
<accession>A0ABP6UVI4</accession>
<evidence type="ECO:0000256" key="5">
    <source>
        <dbReference type="ARBA" id="ARBA00023136"/>
    </source>
</evidence>
<feature type="transmembrane region" description="Helical" evidence="6">
    <location>
        <begin position="67"/>
        <end position="84"/>
    </location>
</feature>
<proteinExistence type="predicted"/>
<dbReference type="RefSeq" id="WP_344930264.1">
    <property type="nucleotide sequence ID" value="NZ_BAABCW010000024.1"/>
</dbReference>
<evidence type="ECO:0000256" key="2">
    <source>
        <dbReference type="ARBA" id="ARBA00022475"/>
    </source>
</evidence>
<evidence type="ECO:0000256" key="3">
    <source>
        <dbReference type="ARBA" id="ARBA00022692"/>
    </source>
</evidence>
<sequence>MINFFRTISYLEGISYLLLFFVTMPLKRIYGYLEPNLIVGYTHGALFITYILLAFMVKKEKQWDIKTLGIVLLCSLIPFATFWMDRKYLAKS</sequence>
<keyword evidence="5 6" id="KW-0472">Membrane</keyword>
<feature type="transmembrane region" description="Helical" evidence="6">
    <location>
        <begin position="38"/>
        <end position="55"/>
    </location>
</feature>
<dbReference type="EMBL" id="BAABCW010000024">
    <property type="protein sequence ID" value="GAA3520640.1"/>
    <property type="molecule type" value="Genomic_DNA"/>
</dbReference>
<protein>
    <recommendedName>
        <fullName evidence="7">DUF3817 domain-containing protein</fullName>
    </recommendedName>
</protein>
<keyword evidence="3 6" id="KW-0812">Transmembrane</keyword>
<feature type="transmembrane region" description="Helical" evidence="6">
    <location>
        <begin position="7"/>
        <end position="26"/>
    </location>
</feature>
<evidence type="ECO:0000256" key="6">
    <source>
        <dbReference type="SAM" id="Phobius"/>
    </source>
</evidence>
<dbReference type="PANTHER" id="PTHR40077:SF1">
    <property type="entry name" value="MEMBRANE PROTEIN"/>
    <property type="match status" value="1"/>
</dbReference>